<accession>A0ABT8G3H0</accession>
<evidence type="ECO:0000313" key="5">
    <source>
        <dbReference type="EMBL" id="MDN4473699.1"/>
    </source>
</evidence>
<dbReference type="PROSITE" id="PS51257">
    <property type="entry name" value="PROKAR_LIPOPROTEIN"/>
    <property type="match status" value="1"/>
</dbReference>
<dbReference type="InterPro" id="IPR043504">
    <property type="entry name" value="Peptidase_S1_PA_chymotrypsin"/>
</dbReference>
<reference evidence="5" key="1">
    <citation type="submission" date="2023-06" db="EMBL/GenBank/DDBJ databases">
        <title>SYSU T00b26.</title>
        <authorList>
            <person name="Gao L."/>
            <person name="Fang B.-Z."/>
            <person name="Li W.-J."/>
        </authorList>
    </citation>
    <scope>NUCLEOTIDE SEQUENCE</scope>
    <source>
        <strain evidence="5">SYSU T00b26</strain>
    </source>
</reference>
<dbReference type="GO" id="GO:0006508">
    <property type="term" value="P:proteolysis"/>
    <property type="evidence" value="ECO:0007669"/>
    <property type="project" value="UniProtKB-KW"/>
</dbReference>
<dbReference type="Pfam" id="PF13365">
    <property type="entry name" value="Trypsin_2"/>
    <property type="match status" value="1"/>
</dbReference>
<dbReference type="InterPro" id="IPR001940">
    <property type="entry name" value="Peptidase_S1C"/>
</dbReference>
<evidence type="ECO:0000256" key="3">
    <source>
        <dbReference type="ARBA" id="ARBA00022801"/>
    </source>
</evidence>
<protein>
    <submittedName>
        <fullName evidence="5">Serine protease</fullName>
    </submittedName>
</protein>
<comment type="caution">
    <text evidence="5">The sequence shown here is derived from an EMBL/GenBank/DDBJ whole genome shotgun (WGS) entry which is preliminary data.</text>
</comment>
<gene>
    <name evidence="5" type="ORF">QQX04_11905</name>
</gene>
<keyword evidence="3" id="KW-0378">Hydrolase</keyword>
<evidence type="ECO:0000313" key="6">
    <source>
        <dbReference type="Proteomes" id="UP001172738"/>
    </source>
</evidence>
<dbReference type="Gene3D" id="2.40.10.10">
    <property type="entry name" value="Trypsin-like serine proteases"/>
    <property type="match status" value="2"/>
</dbReference>
<feature type="chain" id="PRO_5046981570" evidence="4">
    <location>
        <begin position="24"/>
        <end position="254"/>
    </location>
</feature>
<dbReference type="PANTHER" id="PTHR43343">
    <property type="entry name" value="PEPTIDASE S12"/>
    <property type="match status" value="1"/>
</dbReference>
<keyword evidence="2 5" id="KW-0645">Protease</keyword>
<dbReference type="RefSeq" id="WP_301129480.1">
    <property type="nucleotide sequence ID" value="NZ_JAUHPV010000007.1"/>
</dbReference>
<organism evidence="5 6">
    <name type="scientific">Demequina zhanjiangensis</name>
    <dbReference type="NCBI Taxonomy" id="3051659"/>
    <lineage>
        <taxon>Bacteria</taxon>
        <taxon>Bacillati</taxon>
        <taxon>Actinomycetota</taxon>
        <taxon>Actinomycetes</taxon>
        <taxon>Micrococcales</taxon>
        <taxon>Demequinaceae</taxon>
        <taxon>Demequina</taxon>
    </lineage>
</organism>
<dbReference type="SUPFAM" id="SSF50494">
    <property type="entry name" value="Trypsin-like serine proteases"/>
    <property type="match status" value="1"/>
</dbReference>
<dbReference type="GO" id="GO:0008233">
    <property type="term" value="F:peptidase activity"/>
    <property type="evidence" value="ECO:0007669"/>
    <property type="project" value="UniProtKB-KW"/>
</dbReference>
<feature type="signal peptide" evidence="4">
    <location>
        <begin position="1"/>
        <end position="23"/>
    </location>
</feature>
<dbReference type="PRINTS" id="PR00834">
    <property type="entry name" value="PROTEASES2C"/>
</dbReference>
<sequence>MRFTRIAAAAASTMLLAACGVLPDGPSPMPSDWVPTPTVSPAARADAISPDGFSRAQRMTLRVRNIGCGFIATGTGFAYDDSTLITNRHVIEDSRSIEVSTYDGTNLTATAVSSTTVADIAIIRTEESVLRSFAALAQEDPEEGSVITVIGYPGGGELTTVTGVVLGSTADPLDSAVGKVLVTSAEVEPGSSGSPVLNESGAVVGVVYAKTDDGNSLIIPVSTLRTLLAETSLLVPEALSCDAPSQTTNGTSIP</sequence>
<dbReference type="PANTHER" id="PTHR43343:SF3">
    <property type="entry name" value="PROTEASE DO-LIKE 8, CHLOROPLASTIC"/>
    <property type="match status" value="1"/>
</dbReference>
<evidence type="ECO:0000256" key="2">
    <source>
        <dbReference type="ARBA" id="ARBA00022670"/>
    </source>
</evidence>
<comment type="similarity">
    <text evidence="1">Belongs to the peptidase S1C family.</text>
</comment>
<name>A0ABT8G3H0_9MICO</name>
<dbReference type="Proteomes" id="UP001172738">
    <property type="component" value="Unassembled WGS sequence"/>
</dbReference>
<evidence type="ECO:0000256" key="1">
    <source>
        <dbReference type="ARBA" id="ARBA00010541"/>
    </source>
</evidence>
<keyword evidence="4" id="KW-0732">Signal</keyword>
<dbReference type="InterPro" id="IPR009003">
    <property type="entry name" value="Peptidase_S1_PA"/>
</dbReference>
<keyword evidence="6" id="KW-1185">Reference proteome</keyword>
<dbReference type="EMBL" id="JAUHPV010000007">
    <property type="protein sequence ID" value="MDN4473699.1"/>
    <property type="molecule type" value="Genomic_DNA"/>
</dbReference>
<proteinExistence type="inferred from homology"/>
<evidence type="ECO:0000256" key="4">
    <source>
        <dbReference type="SAM" id="SignalP"/>
    </source>
</evidence>
<dbReference type="InterPro" id="IPR051201">
    <property type="entry name" value="Chloro_Bact_Ser_Proteases"/>
</dbReference>